<sequence>MKELLQNIGIDNFHNFLYEYEPVLLDWWDPEHQTSIEIQVGKDEEGFIELTVFFCPMVEQIVERNPVFYTSFKEETIEGNTLIAKPVADRIASELTLEFSEEQNAYFTQSYPESKQILEELLNLLSNKTPLYTFDLNEEEEQTEDLMPENALEHFIAMLSMNLEEMNQETILDGLEMAIAFEGVEYLETLKQELSKQETYDFEKKYGIDQNALALIKKIVESYEL</sequence>
<name>A0AAW9SEE3_9BACT</name>
<dbReference type="RefSeq" id="WP_346824085.1">
    <property type="nucleotide sequence ID" value="NZ_JBDKWZ010000021.1"/>
</dbReference>
<evidence type="ECO:0000313" key="2">
    <source>
        <dbReference type="Proteomes" id="UP001403385"/>
    </source>
</evidence>
<accession>A0AAW9SEE3</accession>
<dbReference type="Proteomes" id="UP001403385">
    <property type="component" value="Unassembled WGS sequence"/>
</dbReference>
<keyword evidence="2" id="KW-1185">Reference proteome</keyword>
<gene>
    <name evidence="1" type="ORF">AAG747_25525</name>
</gene>
<comment type="caution">
    <text evidence="1">The sequence shown here is derived from an EMBL/GenBank/DDBJ whole genome shotgun (WGS) entry which is preliminary data.</text>
</comment>
<proteinExistence type="predicted"/>
<protein>
    <submittedName>
        <fullName evidence="1">Uncharacterized protein</fullName>
    </submittedName>
</protein>
<organism evidence="1 2">
    <name type="scientific">Rapidithrix thailandica</name>
    <dbReference type="NCBI Taxonomy" id="413964"/>
    <lineage>
        <taxon>Bacteria</taxon>
        <taxon>Pseudomonadati</taxon>
        <taxon>Bacteroidota</taxon>
        <taxon>Cytophagia</taxon>
        <taxon>Cytophagales</taxon>
        <taxon>Flammeovirgaceae</taxon>
        <taxon>Rapidithrix</taxon>
    </lineage>
</organism>
<reference evidence="1 2" key="1">
    <citation type="submission" date="2024-04" db="EMBL/GenBank/DDBJ databases">
        <title>Novel genus in family Flammeovirgaceae.</title>
        <authorList>
            <person name="Nguyen T.H."/>
            <person name="Vuong T.Q."/>
            <person name="Le H."/>
            <person name="Kim S.-G."/>
        </authorList>
    </citation>
    <scope>NUCLEOTIDE SEQUENCE [LARGE SCALE GENOMIC DNA]</scope>
    <source>
        <strain evidence="1 2">JCM 23209</strain>
    </source>
</reference>
<dbReference type="EMBL" id="JBDKWZ010000021">
    <property type="protein sequence ID" value="MEN7551304.1"/>
    <property type="molecule type" value="Genomic_DNA"/>
</dbReference>
<dbReference type="AlphaFoldDB" id="A0AAW9SEE3"/>
<evidence type="ECO:0000313" key="1">
    <source>
        <dbReference type="EMBL" id="MEN7551304.1"/>
    </source>
</evidence>